<proteinExistence type="predicted"/>
<comment type="caution">
    <text evidence="1">The sequence shown here is derived from an EMBL/GenBank/DDBJ whole genome shotgun (WGS) entry which is preliminary data.</text>
</comment>
<gene>
    <name evidence="1" type="ORF">Nepgr_026979</name>
</gene>
<dbReference type="Proteomes" id="UP001279734">
    <property type="component" value="Unassembled WGS sequence"/>
</dbReference>
<name>A0AAD3T9M6_NEPGR</name>
<reference evidence="1" key="1">
    <citation type="submission" date="2023-05" db="EMBL/GenBank/DDBJ databases">
        <title>Nepenthes gracilis genome sequencing.</title>
        <authorList>
            <person name="Fukushima K."/>
        </authorList>
    </citation>
    <scope>NUCLEOTIDE SEQUENCE</scope>
    <source>
        <strain evidence="1">SING2019-196</strain>
    </source>
</reference>
<evidence type="ECO:0000313" key="1">
    <source>
        <dbReference type="EMBL" id="GMH25136.1"/>
    </source>
</evidence>
<dbReference type="EMBL" id="BSYO01000029">
    <property type="protein sequence ID" value="GMH25136.1"/>
    <property type="molecule type" value="Genomic_DNA"/>
</dbReference>
<accession>A0AAD3T9M6</accession>
<dbReference type="AlphaFoldDB" id="A0AAD3T9M6"/>
<evidence type="ECO:0000313" key="2">
    <source>
        <dbReference type="Proteomes" id="UP001279734"/>
    </source>
</evidence>
<organism evidence="1 2">
    <name type="scientific">Nepenthes gracilis</name>
    <name type="common">Slender pitcher plant</name>
    <dbReference type="NCBI Taxonomy" id="150966"/>
    <lineage>
        <taxon>Eukaryota</taxon>
        <taxon>Viridiplantae</taxon>
        <taxon>Streptophyta</taxon>
        <taxon>Embryophyta</taxon>
        <taxon>Tracheophyta</taxon>
        <taxon>Spermatophyta</taxon>
        <taxon>Magnoliopsida</taxon>
        <taxon>eudicotyledons</taxon>
        <taxon>Gunneridae</taxon>
        <taxon>Pentapetalae</taxon>
        <taxon>Caryophyllales</taxon>
        <taxon>Nepenthaceae</taxon>
        <taxon>Nepenthes</taxon>
    </lineage>
</organism>
<sequence>MLANTQIPESSRVLSQIRLEERSGSISLEESTERRNPRYSRAEIRNSIQEGASRIVRFIGGSSWPATSYSRKRIELRIYLNSKRSANAARANPKESRVQGR</sequence>
<protein>
    <submittedName>
        <fullName evidence="1">Uncharacterized protein</fullName>
    </submittedName>
</protein>
<keyword evidence="2" id="KW-1185">Reference proteome</keyword>